<dbReference type="Proteomes" id="UP001628156">
    <property type="component" value="Unassembled WGS sequence"/>
</dbReference>
<protein>
    <submittedName>
        <fullName evidence="1">Uncharacterized protein</fullName>
    </submittedName>
</protein>
<gene>
    <name evidence="1" type="ORF">ENUP19_0297G0016</name>
</gene>
<accession>A0ABQ0DUJ6</accession>
<name>A0ABQ0DUJ6_9EUKA</name>
<comment type="caution">
    <text evidence="1">The sequence shown here is derived from an EMBL/GenBank/DDBJ whole genome shotgun (WGS) entry which is preliminary data.</text>
</comment>
<reference evidence="1 2" key="1">
    <citation type="journal article" date="2019" name="PLoS Negl. Trop. Dis.">
        <title>Whole genome sequencing of Entamoeba nuttalli reveals mammalian host-related molecular signatures and a novel octapeptide-repeat surface protein.</title>
        <authorList>
            <person name="Tanaka M."/>
            <person name="Makiuchi T."/>
            <person name="Komiyama T."/>
            <person name="Shiina T."/>
            <person name="Osaki K."/>
            <person name="Tachibana H."/>
        </authorList>
    </citation>
    <scope>NUCLEOTIDE SEQUENCE [LARGE SCALE GENOMIC DNA]</scope>
    <source>
        <strain evidence="1 2">P19-061405</strain>
    </source>
</reference>
<proteinExistence type="predicted"/>
<evidence type="ECO:0000313" key="1">
    <source>
        <dbReference type="EMBL" id="GAB1226520.1"/>
    </source>
</evidence>
<sequence>MNNLYLLSTKNKPTKCGQVISKNNSFINYFETIVEKREQDLPIEYFVSKEIDPFKMPDGYAEDMDYDDDDLYM</sequence>
<evidence type="ECO:0000313" key="2">
    <source>
        <dbReference type="Proteomes" id="UP001628156"/>
    </source>
</evidence>
<dbReference type="EMBL" id="BAAFRS010000297">
    <property type="protein sequence ID" value="GAB1226520.1"/>
    <property type="molecule type" value="Genomic_DNA"/>
</dbReference>
<keyword evidence="2" id="KW-1185">Reference proteome</keyword>
<organism evidence="1 2">
    <name type="scientific">Entamoeba nuttalli</name>
    <dbReference type="NCBI Taxonomy" id="412467"/>
    <lineage>
        <taxon>Eukaryota</taxon>
        <taxon>Amoebozoa</taxon>
        <taxon>Evosea</taxon>
        <taxon>Archamoebae</taxon>
        <taxon>Mastigamoebida</taxon>
        <taxon>Entamoebidae</taxon>
        <taxon>Entamoeba</taxon>
    </lineage>
</organism>